<evidence type="ECO:0000313" key="9">
    <source>
        <dbReference type="EMBL" id="QCT70892.1"/>
    </source>
</evidence>
<dbReference type="InterPro" id="IPR038078">
    <property type="entry name" value="PhoU-like_sf"/>
</dbReference>
<dbReference type="InterPro" id="IPR026022">
    <property type="entry name" value="PhoU_dom"/>
</dbReference>
<feature type="domain" description="PhoU" evidence="8">
    <location>
        <begin position="16"/>
        <end position="104"/>
    </location>
</feature>
<evidence type="ECO:0000256" key="1">
    <source>
        <dbReference type="ARBA" id="ARBA00004496"/>
    </source>
</evidence>
<dbReference type="AlphaFoldDB" id="A0A2A5T8Q0"/>
<dbReference type="PANTHER" id="PTHR42930">
    <property type="entry name" value="PHOSPHATE-SPECIFIC TRANSPORT SYSTEM ACCESSORY PROTEIN PHOU"/>
    <property type="match status" value="1"/>
</dbReference>
<comment type="similarity">
    <text evidence="2 7">Belongs to the PhoU family.</text>
</comment>
<evidence type="ECO:0000256" key="6">
    <source>
        <dbReference type="ARBA" id="ARBA00022592"/>
    </source>
</evidence>
<keyword evidence="10" id="KW-1185">Reference proteome</keyword>
<dbReference type="PIRSF" id="PIRSF003107">
    <property type="entry name" value="PhoU"/>
    <property type="match status" value="1"/>
</dbReference>
<sequence length="225" mass="26062">MREVYNEELKTIKNEILLMSSQAERMLSDSITALEEQNVKLARSVISRDDIVDLKEIQLQQIVSEVIARQQPVAGDLRRLSSTYKIITNLERIADLAVNICQKVICLRKEEYYKKLDNIPQMAKMVEDQLKMCIQAYIDEDISKMDDVIRYEDEIDRLNNTLHSDCIAEINQNPEMALQAMSFSFIGSHLERIGDHATNIFETVYFIVTGNYMDFNDLNTIPEDE</sequence>
<evidence type="ECO:0000256" key="5">
    <source>
        <dbReference type="ARBA" id="ARBA00022490"/>
    </source>
</evidence>
<dbReference type="GO" id="GO:0030643">
    <property type="term" value="P:intracellular phosphate ion homeostasis"/>
    <property type="evidence" value="ECO:0007669"/>
    <property type="project" value="InterPro"/>
</dbReference>
<evidence type="ECO:0000256" key="2">
    <source>
        <dbReference type="ARBA" id="ARBA00008107"/>
    </source>
</evidence>
<reference evidence="9 10" key="1">
    <citation type="submission" date="2018-05" db="EMBL/GenBank/DDBJ databases">
        <title>Genome comparison of Eubacterium sp.</title>
        <authorList>
            <person name="Feng Y."/>
            <person name="Sanchez-Andrea I."/>
            <person name="Stams A.J.M."/>
            <person name="De Vos W.M."/>
        </authorList>
    </citation>
    <scope>NUCLEOTIDE SEQUENCE [LARGE SCALE GENOMIC DNA]</scope>
    <source>
        <strain evidence="9 10">YI</strain>
    </source>
</reference>
<proteinExistence type="inferred from homology"/>
<dbReference type="GO" id="GO:0045936">
    <property type="term" value="P:negative regulation of phosphate metabolic process"/>
    <property type="evidence" value="ECO:0007669"/>
    <property type="project" value="InterPro"/>
</dbReference>
<evidence type="ECO:0000313" key="10">
    <source>
        <dbReference type="Proteomes" id="UP000218387"/>
    </source>
</evidence>
<dbReference type="NCBIfam" id="TIGR02135">
    <property type="entry name" value="phoU_full"/>
    <property type="match status" value="1"/>
</dbReference>
<gene>
    <name evidence="9" type="primary">phoU</name>
    <name evidence="9" type="ORF">CPZ25_005970</name>
</gene>
<organism evidence="9 10">
    <name type="scientific">Eubacterium maltosivorans</name>
    <dbReference type="NCBI Taxonomy" id="2041044"/>
    <lineage>
        <taxon>Bacteria</taxon>
        <taxon>Bacillati</taxon>
        <taxon>Bacillota</taxon>
        <taxon>Clostridia</taxon>
        <taxon>Eubacteriales</taxon>
        <taxon>Eubacteriaceae</taxon>
        <taxon>Eubacterium</taxon>
    </lineage>
</organism>
<keyword evidence="4 7" id="KW-0813">Transport</keyword>
<accession>A0A2A5T8Q0</accession>
<comment type="function">
    <text evidence="7">Plays a role in the regulation of phosphate uptake.</text>
</comment>
<comment type="subunit">
    <text evidence="3 7">Homodimer.</text>
</comment>
<dbReference type="InterPro" id="IPR028366">
    <property type="entry name" value="PhoU"/>
</dbReference>
<dbReference type="FunFam" id="1.20.58.220:FF:000004">
    <property type="entry name" value="Phosphate-specific transport system accessory protein PhoU"/>
    <property type="match status" value="1"/>
</dbReference>
<evidence type="ECO:0000256" key="7">
    <source>
        <dbReference type="PIRNR" id="PIRNR003107"/>
    </source>
</evidence>
<comment type="subcellular location">
    <subcellularLocation>
        <location evidence="1 7">Cytoplasm</location>
    </subcellularLocation>
</comment>
<dbReference type="Pfam" id="PF01895">
    <property type="entry name" value="PhoU"/>
    <property type="match status" value="2"/>
</dbReference>
<evidence type="ECO:0000259" key="8">
    <source>
        <dbReference type="Pfam" id="PF01895"/>
    </source>
</evidence>
<dbReference type="EMBL" id="CP029487">
    <property type="protein sequence ID" value="QCT70892.1"/>
    <property type="molecule type" value="Genomic_DNA"/>
</dbReference>
<dbReference type="KEGG" id="emt:CPZ25_005970"/>
<dbReference type="Proteomes" id="UP000218387">
    <property type="component" value="Chromosome"/>
</dbReference>
<dbReference type="SUPFAM" id="SSF109755">
    <property type="entry name" value="PhoU-like"/>
    <property type="match status" value="1"/>
</dbReference>
<evidence type="ECO:0000256" key="4">
    <source>
        <dbReference type="ARBA" id="ARBA00022448"/>
    </source>
</evidence>
<keyword evidence="6 7" id="KW-0592">Phosphate transport</keyword>
<keyword evidence="5 7" id="KW-0963">Cytoplasm</keyword>
<evidence type="ECO:0000256" key="3">
    <source>
        <dbReference type="ARBA" id="ARBA00011738"/>
    </source>
</evidence>
<protein>
    <recommendedName>
        <fullName evidence="7">Phosphate-specific transport system accessory protein PhoU</fullName>
    </recommendedName>
</protein>
<dbReference type="GO" id="GO:0005737">
    <property type="term" value="C:cytoplasm"/>
    <property type="evidence" value="ECO:0007669"/>
    <property type="project" value="UniProtKB-SubCell"/>
</dbReference>
<dbReference type="Gene3D" id="1.20.58.220">
    <property type="entry name" value="Phosphate transport system protein phou homolog 2, domain 2"/>
    <property type="match status" value="2"/>
</dbReference>
<name>A0A2A5T8Q0_EUBML</name>
<dbReference type="GO" id="GO:0006817">
    <property type="term" value="P:phosphate ion transport"/>
    <property type="evidence" value="ECO:0007669"/>
    <property type="project" value="UniProtKB-KW"/>
</dbReference>
<feature type="domain" description="PhoU" evidence="8">
    <location>
        <begin position="119"/>
        <end position="203"/>
    </location>
</feature>
<dbReference type="PANTHER" id="PTHR42930:SF3">
    <property type="entry name" value="PHOSPHATE-SPECIFIC TRANSPORT SYSTEM ACCESSORY PROTEIN PHOU"/>
    <property type="match status" value="1"/>
</dbReference>